<feature type="compositionally biased region" description="Polar residues" evidence="1">
    <location>
        <begin position="39"/>
        <end position="48"/>
    </location>
</feature>
<dbReference type="Gramene" id="Pp3c10_23010V3.1">
    <property type="protein sequence ID" value="Pp3c10_23010V3.1"/>
    <property type="gene ID" value="Pp3c10_23010"/>
</dbReference>
<gene>
    <name evidence="2" type="ORF">PHYPA_014278</name>
</gene>
<reference evidence="3" key="3">
    <citation type="submission" date="2020-12" db="UniProtKB">
        <authorList>
            <consortium name="EnsemblPlants"/>
        </authorList>
    </citation>
    <scope>IDENTIFICATION</scope>
</reference>
<proteinExistence type="predicted"/>
<feature type="region of interest" description="Disordered" evidence="1">
    <location>
        <begin position="1"/>
        <end position="48"/>
    </location>
</feature>
<evidence type="ECO:0000313" key="3">
    <source>
        <dbReference type="EnsemblPlants" id="Pp3c10_23010V3.1"/>
    </source>
</evidence>
<name>A0A2K1K057_PHYPA</name>
<evidence type="ECO:0000313" key="4">
    <source>
        <dbReference type="Proteomes" id="UP000006727"/>
    </source>
</evidence>
<evidence type="ECO:0000256" key="1">
    <source>
        <dbReference type="SAM" id="MobiDB-lite"/>
    </source>
</evidence>
<dbReference type="EnsemblPlants" id="Pp3c10_23010V3.3">
    <property type="protein sequence ID" value="Pp3c10_23010V3.3"/>
    <property type="gene ID" value="Pp3c10_23010"/>
</dbReference>
<dbReference type="EMBL" id="ABEU02000010">
    <property type="protein sequence ID" value="PNR47158.1"/>
    <property type="molecule type" value="Genomic_DNA"/>
</dbReference>
<dbReference type="Gramene" id="Pp3c10_23010V3.3">
    <property type="protein sequence ID" value="Pp3c10_23010V3.3"/>
    <property type="gene ID" value="Pp3c10_23010"/>
</dbReference>
<evidence type="ECO:0000313" key="2">
    <source>
        <dbReference type="EMBL" id="PNR47158.1"/>
    </source>
</evidence>
<reference evidence="2 4" key="2">
    <citation type="journal article" date="2018" name="Plant J.">
        <title>The Physcomitrella patens chromosome-scale assembly reveals moss genome structure and evolution.</title>
        <authorList>
            <person name="Lang D."/>
            <person name="Ullrich K.K."/>
            <person name="Murat F."/>
            <person name="Fuchs J."/>
            <person name="Jenkins J."/>
            <person name="Haas F.B."/>
            <person name="Piednoel M."/>
            <person name="Gundlach H."/>
            <person name="Van Bel M."/>
            <person name="Meyberg R."/>
            <person name="Vives C."/>
            <person name="Morata J."/>
            <person name="Symeonidi A."/>
            <person name="Hiss M."/>
            <person name="Muchero W."/>
            <person name="Kamisugi Y."/>
            <person name="Saleh O."/>
            <person name="Blanc G."/>
            <person name="Decker E.L."/>
            <person name="van Gessel N."/>
            <person name="Grimwood J."/>
            <person name="Hayes R.D."/>
            <person name="Graham S.W."/>
            <person name="Gunter L.E."/>
            <person name="McDaniel S.F."/>
            <person name="Hoernstein S.N.W."/>
            <person name="Larsson A."/>
            <person name="Li F.W."/>
            <person name="Perroud P.F."/>
            <person name="Phillips J."/>
            <person name="Ranjan P."/>
            <person name="Rokshar D.S."/>
            <person name="Rothfels C.J."/>
            <person name="Schneider L."/>
            <person name="Shu S."/>
            <person name="Stevenson D.W."/>
            <person name="Thummler F."/>
            <person name="Tillich M."/>
            <person name="Villarreal Aguilar J.C."/>
            <person name="Widiez T."/>
            <person name="Wong G.K."/>
            <person name="Wymore A."/>
            <person name="Zhang Y."/>
            <person name="Zimmer A.D."/>
            <person name="Quatrano R.S."/>
            <person name="Mayer K.F.X."/>
            <person name="Goodstein D."/>
            <person name="Casacuberta J.M."/>
            <person name="Vandepoele K."/>
            <person name="Reski R."/>
            <person name="Cuming A.C."/>
            <person name="Tuskan G.A."/>
            <person name="Maumus F."/>
            <person name="Salse J."/>
            <person name="Schmutz J."/>
            <person name="Rensing S.A."/>
        </authorList>
    </citation>
    <scope>NUCLEOTIDE SEQUENCE [LARGE SCALE GENOMIC DNA]</scope>
    <source>
        <strain evidence="3 4">cv. Gransden 2004</strain>
    </source>
</reference>
<sequence>MAMERNSRKSDQDRATGNSCAKPRRLSRNAWLPRARVQYGSQSQREAM</sequence>
<keyword evidence="4" id="KW-1185">Reference proteome</keyword>
<feature type="compositionally biased region" description="Basic and acidic residues" evidence="1">
    <location>
        <begin position="1"/>
        <end position="14"/>
    </location>
</feature>
<protein>
    <submittedName>
        <fullName evidence="2 3">Uncharacterized protein</fullName>
    </submittedName>
</protein>
<accession>A0A2K1K057</accession>
<reference evidence="2 4" key="1">
    <citation type="journal article" date="2008" name="Science">
        <title>The Physcomitrella genome reveals evolutionary insights into the conquest of land by plants.</title>
        <authorList>
            <person name="Rensing S."/>
            <person name="Lang D."/>
            <person name="Zimmer A."/>
            <person name="Terry A."/>
            <person name="Salamov A."/>
            <person name="Shapiro H."/>
            <person name="Nishiyama T."/>
            <person name="Perroud P.-F."/>
            <person name="Lindquist E."/>
            <person name="Kamisugi Y."/>
            <person name="Tanahashi T."/>
            <person name="Sakakibara K."/>
            <person name="Fujita T."/>
            <person name="Oishi K."/>
            <person name="Shin-I T."/>
            <person name="Kuroki Y."/>
            <person name="Toyoda A."/>
            <person name="Suzuki Y."/>
            <person name="Hashimoto A."/>
            <person name="Yamaguchi K."/>
            <person name="Sugano A."/>
            <person name="Kohara Y."/>
            <person name="Fujiyama A."/>
            <person name="Anterola A."/>
            <person name="Aoki S."/>
            <person name="Ashton N."/>
            <person name="Barbazuk W.B."/>
            <person name="Barker E."/>
            <person name="Bennetzen J."/>
            <person name="Bezanilla M."/>
            <person name="Blankenship R."/>
            <person name="Cho S.H."/>
            <person name="Dutcher S."/>
            <person name="Estelle M."/>
            <person name="Fawcett J.A."/>
            <person name="Gundlach H."/>
            <person name="Hanada K."/>
            <person name="Heyl A."/>
            <person name="Hicks K.A."/>
            <person name="Hugh J."/>
            <person name="Lohr M."/>
            <person name="Mayer K."/>
            <person name="Melkozernov A."/>
            <person name="Murata T."/>
            <person name="Nelson D."/>
            <person name="Pils B."/>
            <person name="Prigge M."/>
            <person name="Reiss B."/>
            <person name="Renner T."/>
            <person name="Rombauts S."/>
            <person name="Rushton P."/>
            <person name="Sanderfoot A."/>
            <person name="Schween G."/>
            <person name="Shiu S.-H."/>
            <person name="Stueber K."/>
            <person name="Theodoulou F.L."/>
            <person name="Tu H."/>
            <person name="Van de Peer Y."/>
            <person name="Verrier P.J."/>
            <person name="Waters E."/>
            <person name="Wood A."/>
            <person name="Yang L."/>
            <person name="Cove D."/>
            <person name="Cuming A."/>
            <person name="Hasebe M."/>
            <person name="Lucas S."/>
            <person name="Mishler D.B."/>
            <person name="Reski R."/>
            <person name="Grigoriev I."/>
            <person name="Quatrano R.S."/>
            <person name="Boore J.L."/>
        </authorList>
    </citation>
    <scope>NUCLEOTIDE SEQUENCE [LARGE SCALE GENOMIC DNA]</scope>
    <source>
        <strain evidence="3 4">cv. Gransden 2004</strain>
    </source>
</reference>
<dbReference type="EnsemblPlants" id="Pp3c10_23010V3.1">
    <property type="protein sequence ID" value="Pp3c10_23010V3.1"/>
    <property type="gene ID" value="Pp3c10_23010"/>
</dbReference>
<organism evidence="2">
    <name type="scientific">Physcomitrium patens</name>
    <name type="common">Spreading-leaved earth moss</name>
    <name type="synonym">Physcomitrella patens</name>
    <dbReference type="NCBI Taxonomy" id="3218"/>
    <lineage>
        <taxon>Eukaryota</taxon>
        <taxon>Viridiplantae</taxon>
        <taxon>Streptophyta</taxon>
        <taxon>Embryophyta</taxon>
        <taxon>Bryophyta</taxon>
        <taxon>Bryophytina</taxon>
        <taxon>Bryopsida</taxon>
        <taxon>Funariidae</taxon>
        <taxon>Funariales</taxon>
        <taxon>Funariaceae</taxon>
        <taxon>Physcomitrium</taxon>
    </lineage>
</organism>
<dbReference type="Proteomes" id="UP000006727">
    <property type="component" value="Chromosome 10"/>
</dbReference>
<dbReference type="AlphaFoldDB" id="A0A2K1K057"/>